<name>A0A835RV77_VANPL</name>
<organism evidence="1 2">
    <name type="scientific">Vanilla planifolia</name>
    <name type="common">Vanilla</name>
    <dbReference type="NCBI Taxonomy" id="51239"/>
    <lineage>
        <taxon>Eukaryota</taxon>
        <taxon>Viridiplantae</taxon>
        <taxon>Streptophyta</taxon>
        <taxon>Embryophyta</taxon>
        <taxon>Tracheophyta</taxon>
        <taxon>Spermatophyta</taxon>
        <taxon>Magnoliopsida</taxon>
        <taxon>Liliopsida</taxon>
        <taxon>Asparagales</taxon>
        <taxon>Orchidaceae</taxon>
        <taxon>Vanilloideae</taxon>
        <taxon>Vanilleae</taxon>
        <taxon>Vanilla</taxon>
    </lineage>
</organism>
<dbReference type="EMBL" id="JADCNL010000001">
    <property type="protein sequence ID" value="KAG0498921.1"/>
    <property type="molecule type" value="Genomic_DNA"/>
</dbReference>
<accession>A0A835RV77</accession>
<dbReference type="OrthoDB" id="1661350at2759"/>
<keyword evidence="2" id="KW-1185">Reference proteome</keyword>
<reference evidence="1 2" key="1">
    <citation type="journal article" date="2020" name="Nat. Food">
        <title>A phased Vanilla planifolia genome enables genetic improvement of flavour and production.</title>
        <authorList>
            <person name="Hasing T."/>
            <person name="Tang H."/>
            <person name="Brym M."/>
            <person name="Khazi F."/>
            <person name="Huang T."/>
            <person name="Chambers A.H."/>
        </authorList>
    </citation>
    <scope>NUCLEOTIDE SEQUENCE [LARGE SCALE GENOMIC DNA]</scope>
    <source>
        <tissue evidence="1">Leaf</tissue>
    </source>
</reference>
<gene>
    <name evidence="1" type="ORF">HPP92_003612</name>
</gene>
<protein>
    <submittedName>
        <fullName evidence="1">Uncharacterized protein</fullName>
    </submittedName>
</protein>
<evidence type="ECO:0000313" key="1">
    <source>
        <dbReference type="EMBL" id="KAG0498921.1"/>
    </source>
</evidence>
<dbReference type="AlphaFoldDB" id="A0A835RV77"/>
<evidence type="ECO:0000313" key="2">
    <source>
        <dbReference type="Proteomes" id="UP000636800"/>
    </source>
</evidence>
<comment type="caution">
    <text evidence="1">The sequence shown here is derived from an EMBL/GenBank/DDBJ whole genome shotgun (WGS) entry which is preliminary data.</text>
</comment>
<dbReference type="Proteomes" id="UP000636800">
    <property type="component" value="Chromosome 1"/>
</dbReference>
<proteinExistence type="predicted"/>
<sequence>MDPSSQSPSKQVDLHGKEKRCNGLTIKMTPKRLFPASIWKRTKAIGKRERAVEAGILAEAGVHAKRIENPYGVIPHFVSVDGEQLEEWSRR</sequence>